<reference evidence="1 2" key="1">
    <citation type="submission" date="2019-02" db="EMBL/GenBank/DDBJ databases">
        <title>Deep-cultivation of Planctomycetes and their phenomic and genomic characterization uncovers novel biology.</title>
        <authorList>
            <person name="Wiegand S."/>
            <person name="Jogler M."/>
            <person name="Boedeker C."/>
            <person name="Pinto D."/>
            <person name="Vollmers J."/>
            <person name="Rivas-Marin E."/>
            <person name="Kohn T."/>
            <person name="Peeters S.H."/>
            <person name="Heuer A."/>
            <person name="Rast P."/>
            <person name="Oberbeckmann S."/>
            <person name="Bunk B."/>
            <person name="Jeske O."/>
            <person name="Meyerdierks A."/>
            <person name="Storesund J.E."/>
            <person name="Kallscheuer N."/>
            <person name="Luecker S."/>
            <person name="Lage O.M."/>
            <person name="Pohl T."/>
            <person name="Merkel B.J."/>
            <person name="Hornburger P."/>
            <person name="Mueller R.-W."/>
            <person name="Bruemmer F."/>
            <person name="Labrenz M."/>
            <person name="Spormann A.M."/>
            <person name="Op den Camp H."/>
            <person name="Overmann J."/>
            <person name="Amann R."/>
            <person name="Jetten M.S.M."/>
            <person name="Mascher T."/>
            <person name="Medema M.H."/>
            <person name="Devos D.P."/>
            <person name="Kaster A.-K."/>
            <person name="Ovreas L."/>
            <person name="Rohde M."/>
            <person name="Galperin M.Y."/>
            <person name="Jogler C."/>
        </authorList>
    </citation>
    <scope>NUCLEOTIDE SEQUENCE [LARGE SCALE GENOMIC DNA]</scope>
    <source>
        <strain evidence="1 2">Mal52</strain>
    </source>
</reference>
<dbReference type="AlphaFoldDB" id="A0A517ZSJ5"/>
<protein>
    <submittedName>
        <fullName evidence="1">Uncharacterized protein</fullName>
    </submittedName>
</protein>
<proteinExistence type="predicted"/>
<dbReference type="RefSeq" id="WP_145377875.1">
    <property type="nucleotide sequence ID" value="NZ_CP036276.1"/>
</dbReference>
<dbReference type="KEGG" id="sdyn:Mal52_39520"/>
<evidence type="ECO:0000313" key="2">
    <source>
        <dbReference type="Proteomes" id="UP000319383"/>
    </source>
</evidence>
<evidence type="ECO:0000313" key="1">
    <source>
        <dbReference type="EMBL" id="QDU45458.1"/>
    </source>
</evidence>
<keyword evidence="2" id="KW-1185">Reference proteome</keyword>
<organism evidence="1 2">
    <name type="scientific">Symmachiella dynata</name>
    <dbReference type="NCBI Taxonomy" id="2527995"/>
    <lineage>
        <taxon>Bacteria</taxon>
        <taxon>Pseudomonadati</taxon>
        <taxon>Planctomycetota</taxon>
        <taxon>Planctomycetia</taxon>
        <taxon>Planctomycetales</taxon>
        <taxon>Planctomycetaceae</taxon>
        <taxon>Symmachiella</taxon>
    </lineage>
</organism>
<gene>
    <name evidence="1" type="ORF">Mal52_39520</name>
</gene>
<dbReference type="EMBL" id="CP036276">
    <property type="protein sequence ID" value="QDU45458.1"/>
    <property type="molecule type" value="Genomic_DNA"/>
</dbReference>
<accession>A0A517ZSJ5</accession>
<sequence length="325" mass="36466">MTAPIDVFVFGDRQTAAWNAVAPQFQIVDAGADFTGGLQLNALVEASHSEFVAFVSEPPEEFPAVLEQLGERMQATAELQAVLPVGRGDEISKWIWEEFPADLATLIQPVATFHAALFRKEALTKFGPFRDVDEPLWDWVMTVAQARPAAIAICECDAVLPAGQLELPALAPEEPLPDRDWLHKRLCEAAPAGSALLAGLLQVHDYLDESHSVSQNMEDTALGDHWHGIMHRREPDYSNAKYWYRRIGQSPLFPELAQHADRILTAQKSAAAERQRQKLRTPRDWDAFAFIDFCEEQSESDDSLAEAARQIQFWEMLLLLRMSCE</sequence>
<dbReference type="Proteomes" id="UP000319383">
    <property type="component" value="Chromosome"/>
</dbReference>
<name>A0A517ZSJ5_9PLAN</name>